<accession>A0A1R3I3R6</accession>
<feature type="region of interest" description="Disordered" evidence="1">
    <location>
        <begin position="1"/>
        <end position="29"/>
    </location>
</feature>
<gene>
    <name evidence="2" type="ORF">COLO4_25258</name>
</gene>
<evidence type="ECO:0000256" key="1">
    <source>
        <dbReference type="SAM" id="MobiDB-lite"/>
    </source>
</evidence>
<evidence type="ECO:0000313" key="2">
    <source>
        <dbReference type="EMBL" id="OMO77245.1"/>
    </source>
</evidence>
<dbReference type="Proteomes" id="UP000187203">
    <property type="component" value="Unassembled WGS sequence"/>
</dbReference>
<feature type="region of interest" description="Disordered" evidence="1">
    <location>
        <begin position="101"/>
        <end position="122"/>
    </location>
</feature>
<reference evidence="3" key="1">
    <citation type="submission" date="2013-09" db="EMBL/GenBank/DDBJ databases">
        <title>Corchorus olitorius genome sequencing.</title>
        <authorList>
            <person name="Alam M."/>
            <person name="Haque M.S."/>
            <person name="Islam M.S."/>
            <person name="Emdad E.M."/>
            <person name="Islam M.M."/>
            <person name="Ahmed B."/>
            <person name="Halim A."/>
            <person name="Hossen Q.M.M."/>
            <person name="Hossain M.Z."/>
            <person name="Ahmed R."/>
            <person name="Khan M.M."/>
            <person name="Islam R."/>
            <person name="Rashid M.M."/>
            <person name="Khan S.A."/>
            <person name="Rahman M.S."/>
            <person name="Alam M."/>
            <person name="Yahiya A.S."/>
            <person name="Khan M.S."/>
            <person name="Azam M.S."/>
            <person name="Haque T."/>
            <person name="Lashkar M.Z.H."/>
            <person name="Akhand A.I."/>
            <person name="Morshed G."/>
            <person name="Roy S."/>
            <person name="Uddin K.S."/>
            <person name="Rabeya T."/>
            <person name="Hossain A.S."/>
            <person name="Chowdhury A."/>
            <person name="Snigdha A.R."/>
            <person name="Mortoza M.S."/>
            <person name="Matin S.A."/>
            <person name="Hoque S.M.E."/>
            <person name="Islam M.K."/>
            <person name="Roy D.K."/>
            <person name="Haider R."/>
            <person name="Moosa M.M."/>
            <person name="Elias S.M."/>
            <person name="Hasan A.M."/>
            <person name="Jahan S."/>
            <person name="Shafiuddin M."/>
            <person name="Mahmood N."/>
            <person name="Shommy N.S."/>
        </authorList>
    </citation>
    <scope>NUCLEOTIDE SEQUENCE [LARGE SCALE GENOMIC DNA]</scope>
    <source>
        <strain evidence="3">cv. O-4</strain>
    </source>
</reference>
<keyword evidence="3" id="KW-1185">Reference proteome</keyword>
<comment type="caution">
    <text evidence="2">The sequence shown here is derived from an EMBL/GenBank/DDBJ whole genome shotgun (WGS) entry which is preliminary data.</text>
</comment>
<name>A0A1R3I3R6_9ROSI</name>
<dbReference type="AlphaFoldDB" id="A0A1R3I3R6"/>
<organism evidence="2 3">
    <name type="scientific">Corchorus olitorius</name>
    <dbReference type="NCBI Taxonomy" id="93759"/>
    <lineage>
        <taxon>Eukaryota</taxon>
        <taxon>Viridiplantae</taxon>
        <taxon>Streptophyta</taxon>
        <taxon>Embryophyta</taxon>
        <taxon>Tracheophyta</taxon>
        <taxon>Spermatophyta</taxon>
        <taxon>Magnoliopsida</taxon>
        <taxon>eudicotyledons</taxon>
        <taxon>Gunneridae</taxon>
        <taxon>Pentapetalae</taxon>
        <taxon>rosids</taxon>
        <taxon>malvids</taxon>
        <taxon>Malvales</taxon>
        <taxon>Malvaceae</taxon>
        <taxon>Grewioideae</taxon>
        <taxon>Apeibeae</taxon>
        <taxon>Corchorus</taxon>
    </lineage>
</organism>
<proteinExistence type="predicted"/>
<feature type="compositionally biased region" description="Basic and acidic residues" evidence="1">
    <location>
        <begin position="105"/>
        <end position="122"/>
    </location>
</feature>
<feature type="compositionally biased region" description="Basic and acidic residues" evidence="1">
    <location>
        <begin position="1"/>
        <end position="10"/>
    </location>
</feature>
<evidence type="ECO:0000313" key="3">
    <source>
        <dbReference type="Proteomes" id="UP000187203"/>
    </source>
</evidence>
<sequence>MVPEFVRESSSESSSASHRTVAFSSNEEEQDCCKEKVIVDGEEVKQYGLWLVASPLKRKAAVVGSEAFKQLGKKISGGSSSEQHTGAQNSKIKCTLFPWTNSRFDSGRRPTERSLQLEKTPR</sequence>
<dbReference type="EMBL" id="AWUE01018979">
    <property type="protein sequence ID" value="OMO77245.1"/>
    <property type="molecule type" value="Genomic_DNA"/>
</dbReference>
<protein>
    <submittedName>
        <fullName evidence="2">Uncharacterized protein</fullName>
    </submittedName>
</protein>